<dbReference type="STRING" id="1071383.J7RIE1"/>
<dbReference type="OrthoDB" id="63533at2759"/>
<keyword evidence="4" id="KW-1185">Reference proteome</keyword>
<dbReference type="SUPFAM" id="SSF52540">
    <property type="entry name" value="P-loop containing nucleoside triphosphate hydrolases"/>
    <property type="match status" value="1"/>
</dbReference>
<sequence length="212" mass="23650">MSGSDVTYADWKVVLLGGSSVGKSSIVTRLVTGKFMKNSATIGAAFSWKEVFLEDKKAVKLSVWDTAGQERYRALTPMYYRNTDVALIVYDVTNSTSIEGAKSWIEELHNYVNEDRRNKISIWLVGNKIDLLPTAQDSDTTYPHEDVLRGIMHDIPNPNELAYVSAKTGAGIEEMFNEISRQVPEEAFEASNKDSELLQLNTTKNSSHSCNC</sequence>
<gene>
    <name evidence="3" type="primary">KNAG0C01840</name>
    <name evidence="3" type="ordered locus">KNAG_0C01840</name>
</gene>
<protein>
    <submittedName>
        <fullName evidence="3">Uncharacterized protein</fullName>
    </submittedName>
</protein>
<dbReference type="RefSeq" id="XP_022463544.1">
    <property type="nucleotide sequence ID" value="XM_022606893.1"/>
</dbReference>
<evidence type="ECO:0000313" key="4">
    <source>
        <dbReference type="Proteomes" id="UP000006310"/>
    </source>
</evidence>
<dbReference type="eggNOG" id="KOG0092">
    <property type="taxonomic scope" value="Eukaryota"/>
</dbReference>
<dbReference type="FunFam" id="3.40.50.300:FF:000808">
    <property type="entry name" value="Small GTP-binding protein, putative"/>
    <property type="match status" value="1"/>
</dbReference>
<proteinExistence type="predicted"/>
<dbReference type="KEGG" id="kng:KNAG_0C01840"/>
<organism evidence="3 4">
    <name type="scientific">Huiozyma naganishii (strain ATCC MYA-139 / BCRC 22969 / CBS 8797 / KCTC 17520 / NBRC 10181 / NCYC 3082 / Yp74L-3)</name>
    <name type="common">Yeast</name>
    <name type="synonym">Kazachstania naganishii</name>
    <dbReference type="NCBI Taxonomy" id="1071383"/>
    <lineage>
        <taxon>Eukaryota</taxon>
        <taxon>Fungi</taxon>
        <taxon>Dikarya</taxon>
        <taxon>Ascomycota</taxon>
        <taxon>Saccharomycotina</taxon>
        <taxon>Saccharomycetes</taxon>
        <taxon>Saccharomycetales</taxon>
        <taxon>Saccharomycetaceae</taxon>
        <taxon>Huiozyma</taxon>
    </lineage>
</organism>
<dbReference type="InterPro" id="IPR001806">
    <property type="entry name" value="Small_GTPase"/>
</dbReference>
<dbReference type="PROSITE" id="PS51417">
    <property type="entry name" value="ARF"/>
    <property type="match status" value="1"/>
</dbReference>
<keyword evidence="1" id="KW-0547">Nucleotide-binding</keyword>
<dbReference type="PROSITE" id="PS51419">
    <property type="entry name" value="RAB"/>
    <property type="match status" value="1"/>
</dbReference>
<dbReference type="PROSITE" id="PS51421">
    <property type="entry name" value="RAS"/>
    <property type="match status" value="1"/>
</dbReference>
<dbReference type="InterPro" id="IPR027417">
    <property type="entry name" value="P-loop_NTPase"/>
</dbReference>
<evidence type="ECO:0000256" key="1">
    <source>
        <dbReference type="ARBA" id="ARBA00022741"/>
    </source>
</evidence>
<dbReference type="SMART" id="SM00174">
    <property type="entry name" value="RHO"/>
    <property type="match status" value="1"/>
</dbReference>
<reference evidence="3 4" key="1">
    <citation type="journal article" date="2011" name="Proc. Natl. Acad. Sci. U.S.A.">
        <title>Evolutionary erosion of yeast sex chromosomes by mating-type switching accidents.</title>
        <authorList>
            <person name="Gordon J.L."/>
            <person name="Armisen D."/>
            <person name="Proux-Wera E."/>
            <person name="Oheigeartaigh S.S."/>
            <person name="Byrne K.P."/>
            <person name="Wolfe K.H."/>
        </authorList>
    </citation>
    <scope>NUCLEOTIDE SEQUENCE [LARGE SCALE GENOMIC DNA]</scope>
    <source>
        <strain evidence="4">ATCC MYA-139 / BCRC 22969 / CBS 8797 / CCRC 22969 / KCTC 17520 / NBRC 10181 / NCYC 3082</strain>
    </source>
</reference>
<dbReference type="EMBL" id="HE978316">
    <property type="protein sequence ID" value="CCK69298.1"/>
    <property type="molecule type" value="Genomic_DNA"/>
</dbReference>
<dbReference type="Proteomes" id="UP000006310">
    <property type="component" value="Chromosome 3"/>
</dbReference>
<dbReference type="InterPro" id="IPR005225">
    <property type="entry name" value="Small_GTP-bd"/>
</dbReference>
<dbReference type="GO" id="GO:0005525">
    <property type="term" value="F:GTP binding"/>
    <property type="evidence" value="ECO:0007669"/>
    <property type="project" value="UniProtKB-KW"/>
</dbReference>
<keyword evidence="2" id="KW-0342">GTP-binding</keyword>
<dbReference type="GO" id="GO:0003924">
    <property type="term" value="F:GTPase activity"/>
    <property type="evidence" value="ECO:0007669"/>
    <property type="project" value="InterPro"/>
</dbReference>
<evidence type="ECO:0000313" key="3">
    <source>
        <dbReference type="EMBL" id="CCK69298.1"/>
    </source>
</evidence>
<dbReference type="SMART" id="SM00177">
    <property type="entry name" value="ARF"/>
    <property type="match status" value="1"/>
</dbReference>
<dbReference type="Gene3D" id="3.40.50.300">
    <property type="entry name" value="P-loop containing nucleotide triphosphate hydrolases"/>
    <property type="match status" value="1"/>
</dbReference>
<dbReference type="PANTHER" id="PTHR24073">
    <property type="entry name" value="DRAB5-RELATED"/>
    <property type="match status" value="1"/>
</dbReference>
<dbReference type="AlphaFoldDB" id="J7RIE1"/>
<dbReference type="Pfam" id="PF00071">
    <property type="entry name" value="Ras"/>
    <property type="match status" value="1"/>
</dbReference>
<evidence type="ECO:0000256" key="2">
    <source>
        <dbReference type="ARBA" id="ARBA00023134"/>
    </source>
</evidence>
<dbReference type="GeneID" id="34524978"/>
<dbReference type="NCBIfam" id="TIGR00231">
    <property type="entry name" value="small_GTP"/>
    <property type="match status" value="1"/>
</dbReference>
<dbReference type="HOGENOM" id="CLU_041217_10_2_1"/>
<dbReference type="SMART" id="SM00175">
    <property type="entry name" value="RAB"/>
    <property type="match status" value="1"/>
</dbReference>
<dbReference type="PRINTS" id="PR00449">
    <property type="entry name" value="RASTRNSFRMNG"/>
</dbReference>
<dbReference type="SMART" id="SM00173">
    <property type="entry name" value="RAS"/>
    <property type="match status" value="1"/>
</dbReference>
<reference evidence="4" key="2">
    <citation type="submission" date="2012-08" db="EMBL/GenBank/DDBJ databases">
        <title>Genome sequence of Kazachstania naganishii.</title>
        <authorList>
            <person name="Gordon J.L."/>
            <person name="Armisen D."/>
            <person name="Proux-Wera E."/>
            <person name="OhEigeartaigh S.S."/>
            <person name="Byrne K.P."/>
            <person name="Wolfe K.H."/>
        </authorList>
    </citation>
    <scope>NUCLEOTIDE SEQUENCE [LARGE SCALE GENOMIC DNA]</scope>
    <source>
        <strain evidence="4">ATCC MYA-139 / BCRC 22969 / CBS 8797 / CCRC 22969 / KCTC 17520 / NBRC 10181 / NCYC 3082</strain>
    </source>
</reference>
<name>J7RIE1_HUIN7</name>
<accession>J7RIE1</accession>
<dbReference type="OMA" id="HMEIWDT"/>